<protein>
    <recommendedName>
        <fullName evidence="3">C2H2-type domain-containing protein</fullName>
    </recommendedName>
</protein>
<sequence length="214" mass="23928">MDLFSYNPTYRIWICTSCQYAVCPRRLEGHLRRQHGKHPTAATPVLRQAALTAMLQRPWLDPAQEPCVFPPSSSAPVPGLPVFPGLGCIHCPYVCRARETLRNHLLRVHPETTRVGRGGRRPPNDLESLGRPIYCQRFFPSAAGSTFFEIQSSAQAKRLLQKPAGMSRVAFIQAQANLDLDCDLAADRADDQQISAQGDPTEISPWLELTQWPK</sequence>
<accession>A0A5N6E7M2</accession>
<reference evidence="1 2" key="1">
    <citation type="submission" date="2019-04" db="EMBL/GenBank/DDBJ databases">
        <title>Fungal friends and foes A comparative genomics study of 23 Aspergillus species from section Flavi.</title>
        <authorList>
            <consortium name="DOE Joint Genome Institute"/>
            <person name="Kjaerbolling I."/>
            <person name="Vesth T.C."/>
            <person name="Frisvad J.C."/>
            <person name="Nybo J.L."/>
            <person name="Theobald S."/>
            <person name="Kildgaard S."/>
            <person name="Petersen T.I."/>
            <person name="Kuo A."/>
            <person name="Sato A."/>
            <person name="Lyhne E.K."/>
            <person name="Kogle M.E."/>
            <person name="Wiebenga A."/>
            <person name="Kun R.S."/>
            <person name="Lubbers R.J."/>
            <person name="Makela M.R."/>
            <person name="Barry K."/>
            <person name="Chovatia M."/>
            <person name="Clum A."/>
            <person name="Daum C."/>
            <person name="Haridas S."/>
            <person name="He G."/>
            <person name="LaButti K."/>
            <person name="Lipzen A."/>
            <person name="Mondo S."/>
            <person name="Pangilinan J."/>
            <person name="Riley R."/>
            <person name="Salamov A."/>
            <person name="Simmons B.A."/>
            <person name="Magnuson J.K."/>
            <person name="Henrissat B."/>
            <person name="Mortensen U.H."/>
            <person name="Larsen T.O."/>
            <person name="De vries R.P."/>
            <person name="Grigoriev I.V."/>
            <person name="Machida M."/>
            <person name="Baker S.E."/>
            <person name="Andersen M.R."/>
        </authorList>
    </citation>
    <scope>NUCLEOTIDE SEQUENCE [LARGE SCALE GENOMIC DNA]</scope>
    <source>
        <strain evidence="1 2">CBS 126849</strain>
    </source>
</reference>
<dbReference type="InterPro" id="IPR022698">
    <property type="entry name" value="OrsD"/>
</dbReference>
<feature type="non-terminal residue" evidence="1">
    <location>
        <position position="214"/>
    </location>
</feature>
<keyword evidence="2" id="KW-1185">Reference proteome</keyword>
<evidence type="ECO:0008006" key="3">
    <source>
        <dbReference type="Google" id="ProtNLM"/>
    </source>
</evidence>
<proteinExistence type="predicted"/>
<dbReference type="EMBL" id="ML733626">
    <property type="protein sequence ID" value="KAB8213378.1"/>
    <property type="molecule type" value="Genomic_DNA"/>
</dbReference>
<dbReference type="Pfam" id="PF12013">
    <property type="entry name" value="OrsD"/>
    <property type="match status" value="1"/>
</dbReference>
<organism evidence="1 2">
    <name type="scientific">Aspergillus novoparasiticus</name>
    <dbReference type="NCBI Taxonomy" id="986946"/>
    <lineage>
        <taxon>Eukaryota</taxon>
        <taxon>Fungi</taxon>
        <taxon>Dikarya</taxon>
        <taxon>Ascomycota</taxon>
        <taxon>Pezizomycotina</taxon>
        <taxon>Eurotiomycetes</taxon>
        <taxon>Eurotiomycetidae</taxon>
        <taxon>Eurotiales</taxon>
        <taxon>Aspergillaceae</taxon>
        <taxon>Aspergillus</taxon>
        <taxon>Aspergillus subgen. Circumdati</taxon>
    </lineage>
</organism>
<dbReference type="AlphaFoldDB" id="A0A5N6E7M2"/>
<evidence type="ECO:0000313" key="1">
    <source>
        <dbReference type="EMBL" id="KAB8213378.1"/>
    </source>
</evidence>
<name>A0A5N6E7M2_9EURO</name>
<dbReference type="Proteomes" id="UP000326799">
    <property type="component" value="Unassembled WGS sequence"/>
</dbReference>
<evidence type="ECO:0000313" key="2">
    <source>
        <dbReference type="Proteomes" id="UP000326799"/>
    </source>
</evidence>
<gene>
    <name evidence="1" type="ORF">BDV33DRAFT_184889</name>
</gene>